<accession>A0AA36HEJ1</accession>
<dbReference type="AlphaFoldDB" id="A0AA36HEJ1"/>
<dbReference type="EMBL" id="CATQJL010000326">
    <property type="protein sequence ID" value="CAJ0608727.1"/>
    <property type="molecule type" value="Genomic_DNA"/>
</dbReference>
<reference evidence="1" key="1">
    <citation type="submission" date="2023-07" db="EMBL/GenBank/DDBJ databases">
        <authorList>
            <consortium name="CYATHOMIX"/>
        </authorList>
    </citation>
    <scope>NUCLEOTIDE SEQUENCE</scope>
    <source>
        <strain evidence="1">N/A</strain>
    </source>
</reference>
<keyword evidence="2" id="KW-1185">Reference proteome</keyword>
<gene>
    <name evidence="1" type="ORF">CYNAS_LOCUS20710</name>
</gene>
<dbReference type="Proteomes" id="UP001176961">
    <property type="component" value="Unassembled WGS sequence"/>
</dbReference>
<proteinExistence type="predicted"/>
<name>A0AA36HEJ1_CYLNA</name>
<evidence type="ECO:0000313" key="2">
    <source>
        <dbReference type="Proteomes" id="UP001176961"/>
    </source>
</evidence>
<sequence length="118" mass="12499">MLLKGKSLIHAYFGLLASEGETCTATTTSSTLFNGVCTFSCFAFSLSNNDVAEDQGGRVVVGLYVQQGHSRTPVTGLYLIVTVDVRVTDSSHSVQTTPTRHHGHTSSTLAIDILAHSG</sequence>
<organism evidence="1 2">
    <name type="scientific">Cylicocyclus nassatus</name>
    <name type="common">Nematode worm</name>
    <dbReference type="NCBI Taxonomy" id="53992"/>
    <lineage>
        <taxon>Eukaryota</taxon>
        <taxon>Metazoa</taxon>
        <taxon>Ecdysozoa</taxon>
        <taxon>Nematoda</taxon>
        <taxon>Chromadorea</taxon>
        <taxon>Rhabditida</taxon>
        <taxon>Rhabditina</taxon>
        <taxon>Rhabditomorpha</taxon>
        <taxon>Strongyloidea</taxon>
        <taxon>Strongylidae</taxon>
        <taxon>Cylicocyclus</taxon>
    </lineage>
</organism>
<evidence type="ECO:0000313" key="1">
    <source>
        <dbReference type="EMBL" id="CAJ0608727.1"/>
    </source>
</evidence>
<protein>
    <submittedName>
        <fullName evidence="1">Uncharacterized protein</fullName>
    </submittedName>
</protein>
<comment type="caution">
    <text evidence="1">The sequence shown here is derived from an EMBL/GenBank/DDBJ whole genome shotgun (WGS) entry which is preliminary data.</text>
</comment>